<evidence type="ECO:0000313" key="5">
    <source>
        <dbReference type="Proteomes" id="UP000838308"/>
    </source>
</evidence>
<dbReference type="Proteomes" id="UP000838308">
    <property type="component" value="Unassembled WGS sequence"/>
</dbReference>
<dbReference type="InterPro" id="IPR000182">
    <property type="entry name" value="GNAT_dom"/>
</dbReference>
<dbReference type="EMBL" id="CALBWS010000015">
    <property type="protein sequence ID" value="CAH2715325.1"/>
    <property type="molecule type" value="Genomic_DNA"/>
</dbReference>
<feature type="domain" description="N-acetyltransferase" evidence="3">
    <location>
        <begin position="43"/>
        <end position="212"/>
    </location>
</feature>
<keyword evidence="5" id="KW-1185">Reference proteome</keyword>
<dbReference type="GO" id="GO:0004145">
    <property type="term" value="F:diamine N-acetyltransferase activity"/>
    <property type="evidence" value="ECO:0007669"/>
    <property type="project" value="UniProtKB-EC"/>
</dbReference>
<dbReference type="PROSITE" id="PS51186">
    <property type="entry name" value="GNAT"/>
    <property type="match status" value="1"/>
</dbReference>
<sequence length="212" mass="24910">MAVLYLFANGTGLFNKRLYIKTDFLVKFNQSKNSKERTIRMTIVIKKCTLEDLRILQEISYETFDDAFGELNTPENMKAYLERAFNLEQLEKELSNVFSSFFFIYFNEELAGYLKVNINEAQTDNIVDEALEIERIYIRRQYQVQGLGKHLINKGIEIAKEQNKKKVWLGVWEKNTGAIQFYRRMGFVESGAHSFYMGDEEQTDIVMTRTLI</sequence>
<dbReference type="CDD" id="cd04301">
    <property type="entry name" value="NAT_SF"/>
    <property type="match status" value="1"/>
</dbReference>
<dbReference type="Pfam" id="PF00583">
    <property type="entry name" value="Acetyltransf_1"/>
    <property type="match status" value="1"/>
</dbReference>
<dbReference type="Gene3D" id="3.40.630.30">
    <property type="match status" value="1"/>
</dbReference>
<protein>
    <submittedName>
        <fullName evidence="4">Spermidine/spermine N(1)-acetyltransferase</fullName>
        <ecNumber evidence="4">2.3.1.57</ecNumber>
    </submittedName>
</protein>
<dbReference type="SUPFAM" id="SSF55729">
    <property type="entry name" value="Acyl-CoA N-acyltransferases (Nat)"/>
    <property type="match status" value="1"/>
</dbReference>
<name>A0ABN8KS84_9BACI</name>
<dbReference type="PANTHER" id="PTHR42919:SF8">
    <property type="entry name" value="N-ALPHA-ACETYLTRANSFERASE 50"/>
    <property type="match status" value="1"/>
</dbReference>
<evidence type="ECO:0000256" key="1">
    <source>
        <dbReference type="ARBA" id="ARBA00022679"/>
    </source>
</evidence>
<organism evidence="4 5">
    <name type="scientific">Neobacillus rhizosphaerae</name>
    <dbReference type="NCBI Taxonomy" id="2880965"/>
    <lineage>
        <taxon>Bacteria</taxon>
        <taxon>Bacillati</taxon>
        <taxon>Bacillota</taxon>
        <taxon>Bacilli</taxon>
        <taxon>Bacillales</taxon>
        <taxon>Bacillaceae</taxon>
        <taxon>Neobacillus</taxon>
    </lineage>
</organism>
<accession>A0ABN8KS84</accession>
<dbReference type="PANTHER" id="PTHR42919">
    <property type="entry name" value="N-ALPHA-ACETYLTRANSFERASE"/>
    <property type="match status" value="1"/>
</dbReference>
<gene>
    <name evidence="4" type="primary">paiA</name>
    <name evidence="4" type="ORF">BACCIP111895_02509</name>
</gene>
<evidence type="ECO:0000259" key="3">
    <source>
        <dbReference type="PROSITE" id="PS51186"/>
    </source>
</evidence>
<evidence type="ECO:0000256" key="2">
    <source>
        <dbReference type="ARBA" id="ARBA00023315"/>
    </source>
</evidence>
<dbReference type="EC" id="2.3.1.57" evidence="4"/>
<keyword evidence="1 4" id="KW-0808">Transferase</keyword>
<evidence type="ECO:0000313" key="4">
    <source>
        <dbReference type="EMBL" id="CAH2715325.1"/>
    </source>
</evidence>
<proteinExistence type="predicted"/>
<keyword evidence="2 4" id="KW-0012">Acyltransferase</keyword>
<reference evidence="4" key="1">
    <citation type="submission" date="2022-04" db="EMBL/GenBank/DDBJ databases">
        <authorList>
            <person name="Criscuolo A."/>
        </authorList>
    </citation>
    <scope>NUCLEOTIDE SEQUENCE</scope>
    <source>
        <strain evidence="4">CIP111895</strain>
    </source>
</reference>
<comment type="caution">
    <text evidence="4">The sequence shown here is derived from an EMBL/GenBank/DDBJ whole genome shotgun (WGS) entry which is preliminary data.</text>
</comment>
<dbReference type="InterPro" id="IPR051556">
    <property type="entry name" value="N-term/lysine_N-AcTrnsfr"/>
</dbReference>
<dbReference type="InterPro" id="IPR016181">
    <property type="entry name" value="Acyl_CoA_acyltransferase"/>
</dbReference>